<sequence length="283" mass="31033">MSTINTNIIVPDVYSTLCREKITGKCKVAQFLVNLGELHGKVGETLTMPKWGYIGDAKDWDINTPMDVTQMKQTSTTATIKAIQAPAVKVADYDSEVELGNAINEAAEQQAIAVGRKYDTDAIAEALKSPLKYKLGAKNTVTQDEMIAILGLYGDDRDSADFDAIVISSLFAPSFYKMDMFTSRERTMTKDGNGIAVNGIIGYFLDIPVVLSDRLYDTTNTEGFILVMKKNAISYIPKENPFAETARDASLRQTTIYLSQFYAMALTDDTAIVVAKTVLPTGK</sequence>
<reference evidence="1 2" key="1">
    <citation type="journal article" date="2019" name="Nat. Med.">
        <title>A library of human gut bacterial isolates paired with longitudinal multiomics data enables mechanistic microbiome research.</title>
        <authorList>
            <person name="Poyet M."/>
            <person name="Groussin M."/>
            <person name="Gibbons S.M."/>
            <person name="Avila-Pacheco J."/>
            <person name="Jiang X."/>
            <person name="Kearney S.M."/>
            <person name="Perrotta A.R."/>
            <person name="Berdy B."/>
            <person name="Zhao S."/>
            <person name="Lieberman T.D."/>
            <person name="Swanson P.K."/>
            <person name="Smith M."/>
            <person name="Roesemann S."/>
            <person name="Alexander J.E."/>
            <person name="Rich S.A."/>
            <person name="Livny J."/>
            <person name="Vlamakis H."/>
            <person name="Clish C."/>
            <person name="Bullock K."/>
            <person name="Deik A."/>
            <person name="Scott J."/>
            <person name="Pierce K.A."/>
            <person name="Xavier R.J."/>
            <person name="Alm E.J."/>
        </authorList>
    </citation>
    <scope>NUCLEOTIDE SEQUENCE [LARGE SCALE GENOMIC DNA]</scope>
    <source>
        <strain evidence="1 2">BIOML-A1</strain>
    </source>
</reference>
<evidence type="ECO:0000313" key="2">
    <source>
        <dbReference type="Proteomes" id="UP000446657"/>
    </source>
</evidence>
<organism evidence="1 2">
    <name type="scientific">Roseburia faecis</name>
    <dbReference type="NCBI Taxonomy" id="301302"/>
    <lineage>
        <taxon>Bacteria</taxon>
        <taxon>Bacillati</taxon>
        <taxon>Bacillota</taxon>
        <taxon>Clostridia</taxon>
        <taxon>Lachnospirales</taxon>
        <taxon>Lachnospiraceae</taxon>
        <taxon>Roseburia</taxon>
    </lineage>
</organism>
<proteinExistence type="predicted"/>
<dbReference type="RefSeq" id="WP_155176639.1">
    <property type="nucleotide sequence ID" value="NZ_WNAK01000016.1"/>
</dbReference>
<comment type="caution">
    <text evidence="1">The sequence shown here is derived from an EMBL/GenBank/DDBJ whole genome shotgun (WGS) entry which is preliminary data.</text>
</comment>
<dbReference type="AlphaFoldDB" id="A0A844KMC4"/>
<name>A0A844KMC4_9FIRM</name>
<dbReference type="SUPFAM" id="SSF56563">
    <property type="entry name" value="Major capsid protein gp5"/>
    <property type="match status" value="1"/>
</dbReference>
<gene>
    <name evidence="1" type="ORF">GMD30_09005</name>
</gene>
<accession>A0A844KMC4</accession>
<evidence type="ECO:0000313" key="1">
    <source>
        <dbReference type="EMBL" id="MTR81832.1"/>
    </source>
</evidence>
<protein>
    <submittedName>
        <fullName evidence="1">Uncharacterized protein</fullName>
    </submittedName>
</protein>
<dbReference type="Proteomes" id="UP000446657">
    <property type="component" value="Unassembled WGS sequence"/>
</dbReference>
<dbReference type="EMBL" id="WNAL01000016">
    <property type="protein sequence ID" value="MTR81832.1"/>
    <property type="molecule type" value="Genomic_DNA"/>
</dbReference>